<dbReference type="Proteomes" id="UP000640333">
    <property type="component" value="Unassembled WGS sequence"/>
</dbReference>
<dbReference type="PANTHER" id="PTHR36529:SF1">
    <property type="entry name" value="GLYCOSYLTRANSFERASE"/>
    <property type="match status" value="1"/>
</dbReference>
<gene>
    <name evidence="1" type="ORF">IOQ59_10710</name>
</gene>
<evidence type="ECO:0000313" key="2">
    <source>
        <dbReference type="Proteomes" id="UP000640333"/>
    </source>
</evidence>
<proteinExistence type="predicted"/>
<dbReference type="Gene3D" id="3.90.550.10">
    <property type="entry name" value="Spore Coat Polysaccharide Biosynthesis Protein SpsA, Chain A"/>
    <property type="match status" value="1"/>
</dbReference>
<evidence type="ECO:0000313" key="1">
    <source>
        <dbReference type="EMBL" id="MBE9397729.1"/>
    </source>
</evidence>
<organism evidence="1 2">
    <name type="scientific">Pontibacterium sinense</name>
    <dbReference type="NCBI Taxonomy" id="2781979"/>
    <lineage>
        <taxon>Bacteria</taxon>
        <taxon>Pseudomonadati</taxon>
        <taxon>Pseudomonadota</taxon>
        <taxon>Gammaproteobacteria</taxon>
        <taxon>Oceanospirillales</taxon>
        <taxon>Oceanospirillaceae</taxon>
        <taxon>Pontibacterium</taxon>
    </lineage>
</organism>
<dbReference type="InterPro" id="IPR029044">
    <property type="entry name" value="Nucleotide-diphossugar_trans"/>
</dbReference>
<dbReference type="PANTHER" id="PTHR36529">
    <property type="entry name" value="SLL1095 PROTEIN"/>
    <property type="match status" value="1"/>
</dbReference>
<keyword evidence="2" id="KW-1185">Reference proteome</keyword>
<accession>A0A8J7FE27</accession>
<protein>
    <submittedName>
        <fullName evidence="1">Glycosyltransferase</fullName>
    </submittedName>
</protein>
<dbReference type="Pfam" id="PF09837">
    <property type="entry name" value="DUF2064"/>
    <property type="match status" value="1"/>
</dbReference>
<dbReference type="InterPro" id="IPR018641">
    <property type="entry name" value="Trfase_1_rSAM/seldom-assoc"/>
</dbReference>
<dbReference type="SUPFAM" id="SSF53448">
    <property type="entry name" value="Nucleotide-diphospho-sugar transferases"/>
    <property type="match status" value="1"/>
</dbReference>
<dbReference type="RefSeq" id="WP_193953279.1">
    <property type="nucleotide sequence ID" value="NZ_JADEYS010000009.1"/>
</dbReference>
<sequence length="227" mass="24828">MSDTTLVLFCKRPALGFGKQRLAADLGEQAAFEIAVGLLACALEDLEHWPGPVVIAPHSDTEIAWAKSLLRRSVSVVPQSEGNLGERIEKIDCRLRSKGADQLLVIGSDAPELNARLLAQAVELLTDHDVVFSAAEDGGVSLMANRKPWPELKPMPWSTPQLGGALQKLCECAGQSVGWSGPCSDVDRLHDLERIRKNLRMDPRPARQSLLAIISRWQSDEYGQTSK</sequence>
<dbReference type="AlphaFoldDB" id="A0A8J7FE27"/>
<name>A0A8J7FE27_9GAMM</name>
<dbReference type="EMBL" id="JADEYS010000009">
    <property type="protein sequence ID" value="MBE9397729.1"/>
    <property type="molecule type" value="Genomic_DNA"/>
</dbReference>
<reference evidence="1" key="1">
    <citation type="submission" date="2020-10" db="EMBL/GenBank/DDBJ databases">
        <title>Bacterium isolated from coastal waters sediment.</title>
        <authorList>
            <person name="Chen R.-J."/>
            <person name="Lu D.-C."/>
            <person name="Zhu K.-L."/>
            <person name="Du Z.-J."/>
        </authorList>
    </citation>
    <scope>NUCLEOTIDE SEQUENCE</scope>
    <source>
        <strain evidence="1">N1Y112</strain>
    </source>
</reference>
<comment type="caution">
    <text evidence="1">The sequence shown here is derived from an EMBL/GenBank/DDBJ whole genome shotgun (WGS) entry which is preliminary data.</text>
</comment>